<dbReference type="Gene3D" id="3.40.50.300">
    <property type="entry name" value="P-loop containing nucleotide triphosphate hydrolases"/>
    <property type="match status" value="1"/>
</dbReference>
<accession>A0A0K1S281</accession>
<organism evidence="2 3">
    <name type="scientific">Microcystis panniformis FACHB-1757</name>
    <dbReference type="NCBI Taxonomy" id="1638788"/>
    <lineage>
        <taxon>Bacteria</taxon>
        <taxon>Bacillati</taxon>
        <taxon>Cyanobacteriota</taxon>
        <taxon>Cyanophyceae</taxon>
        <taxon>Oscillatoriophycideae</taxon>
        <taxon>Chroococcales</taxon>
        <taxon>Microcystaceae</taxon>
        <taxon>Microcystis</taxon>
    </lineage>
</organism>
<evidence type="ECO:0000313" key="2">
    <source>
        <dbReference type="EMBL" id="AKV68091.1"/>
    </source>
</evidence>
<reference evidence="2 3" key="1">
    <citation type="journal article" date="2016" name="Stand. Genomic Sci.">
        <title>Complete genome sequence and genomic characterization of Microcystis panniformis FACHB 1757 by third-generation sequencing.</title>
        <authorList>
            <person name="Zhang J.Y."/>
            <person name="Guan R."/>
            <person name="Zhang H.J."/>
            <person name="Li H."/>
            <person name="Xiao P."/>
            <person name="Yu G.L."/>
            <person name="Du L."/>
            <person name="Cao D.M."/>
            <person name="Zhu B.C."/>
            <person name="Li R.H."/>
            <person name="Lu Z.H."/>
        </authorList>
    </citation>
    <scope>NUCLEOTIDE SEQUENCE [LARGE SCALE GENOMIC DNA]</scope>
    <source>
        <strain evidence="2 3">FACHB-1757</strain>
    </source>
</reference>
<proteinExistence type="predicted"/>
<name>A0A0K1S281_9CHRO</name>
<evidence type="ECO:0000259" key="1">
    <source>
        <dbReference type="Pfam" id="PF07693"/>
    </source>
</evidence>
<dbReference type="InterPro" id="IPR027417">
    <property type="entry name" value="P-loop_NTPase"/>
</dbReference>
<feature type="domain" description="KAP NTPase" evidence="1">
    <location>
        <begin position="49"/>
        <end position="211"/>
    </location>
</feature>
<dbReference type="PATRIC" id="fig|1638788.3.peg.3093"/>
<dbReference type="Pfam" id="PF07693">
    <property type="entry name" value="KAP_NTPase"/>
    <property type="match status" value="1"/>
</dbReference>
<dbReference type="EMBL" id="CP011339">
    <property type="protein sequence ID" value="AKV68091.1"/>
    <property type="molecule type" value="Genomic_DNA"/>
</dbReference>
<protein>
    <recommendedName>
        <fullName evidence="1">KAP NTPase domain-containing protein</fullName>
    </recommendedName>
</protein>
<keyword evidence="3" id="KW-1185">Reference proteome</keyword>
<dbReference type="PANTHER" id="PTHR35894">
    <property type="entry name" value="GENERAL SECRETION PATHWAY PROTEIN A-RELATED"/>
    <property type="match status" value="1"/>
</dbReference>
<dbReference type="InterPro" id="IPR052026">
    <property type="entry name" value="ExeA_AAA_ATPase_DNA-bind"/>
</dbReference>
<dbReference type="InterPro" id="IPR011646">
    <property type="entry name" value="KAP_P-loop"/>
</dbReference>
<evidence type="ECO:0000313" key="3">
    <source>
        <dbReference type="Proteomes" id="UP000068167"/>
    </source>
</evidence>
<dbReference type="RefSeq" id="WP_052276692.1">
    <property type="nucleotide sequence ID" value="NZ_CP011339.1"/>
</dbReference>
<dbReference type="AlphaFoldDB" id="A0A0K1S281"/>
<dbReference type="SUPFAM" id="SSF52540">
    <property type="entry name" value="P-loop containing nucleoside triphosphate hydrolases"/>
    <property type="match status" value="1"/>
</dbReference>
<dbReference type="Proteomes" id="UP000068167">
    <property type="component" value="Chromosome"/>
</dbReference>
<dbReference type="PANTHER" id="PTHR35894:SF1">
    <property type="entry name" value="PHOSPHORIBULOKINASE _ URIDINE KINASE FAMILY"/>
    <property type="match status" value="1"/>
</dbReference>
<sequence length="417" mass="47297">MTRLSRYQSTLKKWGLIENPFRPTPPDDPEKLAKIFYGRDQVLDVVIPTLYEGRNILVRGAWGIGKTALIFNLIHQLQQEVAELNEKMLVLYLSSIPGESSTEFYRALLLAVADSLADSDQESRDIANTLLGYSIQRNKTTTEGQVKLGFLSFGKKEESPANQLTPTANADPYPLLIRLLNKAEEIYSRIVIAIDDFDKKDPIVVQTILESSLDLFRMGKHRGFIMTGRGFTEFQEATLKALGIFSEDIPLEPMSQDDLRHIAINYLNSARNEQRNDPYPFTEEVINLITGYAQGIPRELNTICEKVLRQAASEGYEIIDETAFYSIWQILQEKFTYPLSPQFRHLLYVAHQAGGISENISDQTLAKLDAITFVALLPQLKSMEEQGLLIRQEDQSGFRFVPSQLFQPKLLPESQSE</sequence>
<dbReference type="KEGG" id="mpk:VL20_3070"/>
<gene>
    <name evidence="2" type="ORF">VL20_3070</name>
</gene>